<feature type="domain" description="F-box" evidence="1">
    <location>
        <begin position="10"/>
        <end position="45"/>
    </location>
</feature>
<dbReference type="Pfam" id="PF24758">
    <property type="entry name" value="LRR_At5g56370"/>
    <property type="match status" value="1"/>
</dbReference>
<dbReference type="AlphaFoldDB" id="A0AAF0W4B8"/>
<evidence type="ECO:0000259" key="1">
    <source>
        <dbReference type="Pfam" id="PF00646"/>
    </source>
</evidence>
<name>A0AAF0W4B8_DAUCS</name>
<dbReference type="InterPro" id="IPR001810">
    <property type="entry name" value="F-box_dom"/>
</dbReference>
<accession>A0AAF0W4B8</accession>
<gene>
    <name evidence="3" type="ORF">DCAR_0100484</name>
</gene>
<dbReference type="InterPro" id="IPR032675">
    <property type="entry name" value="LRR_dom_sf"/>
</dbReference>
<evidence type="ECO:0000259" key="2">
    <source>
        <dbReference type="Pfam" id="PF24758"/>
    </source>
</evidence>
<sequence length="385" mass="44428">MNKCSRKDYISDLPESIVDIILTKLPIRDAVRTSILSTKWRYQWATMTRVVFKNHVPYKSDNKLAEQEITNFIMRFLFLHQGPIYKFKLSTNCSMNSTDMDQWLLFLSRKDIKELVLMLDANCLKIPSHIFSCQKLTTLKLQASDVKPPLRFRGLPCLKYLNLCSGLFTIEDIENLISGCPLLEKFTFTNVGDPMGFAIHGPNLKHLILNGDFSNLNLEHSPFLDVLRVDFRAQVNVLRVWESNVLMKVPVTYDRLKFIDLQGINYEEGNAVLYVLHLILHSPNLQELEIGATQFESSHDKAVDLDFWEKECPTDFTFKHLKLVEMCGLPNKSCVEFLKFVLGRSPVLEVMRVSLDEAYDGEMNMANELLHFQCASPKVDIKFFD</sequence>
<reference evidence="3" key="2">
    <citation type="submission" date="2022-03" db="EMBL/GenBank/DDBJ databases">
        <title>Draft title - Genomic analysis of global carrot germplasm unveils the trajectory of domestication and the origin of high carotenoid orange carrot.</title>
        <authorList>
            <person name="Iorizzo M."/>
            <person name="Ellison S."/>
            <person name="Senalik D."/>
            <person name="Macko-Podgorni A."/>
            <person name="Grzebelus D."/>
            <person name="Bostan H."/>
            <person name="Rolling W."/>
            <person name="Curaba J."/>
            <person name="Simon P."/>
        </authorList>
    </citation>
    <scope>NUCLEOTIDE SEQUENCE</scope>
    <source>
        <tissue evidence="3">Leaf</tissue>
    </source>
</reference>
<dbReference type="SUPFAM" id="SSF52047">
    <property type="entry name" value="RNI-like"/>
    <property type="match status" value="1"/>
</dbReference>
<dbReference type="EMBL" id="CP093343">
    <property type="protein sequence ID" value="WOG81338.1"/>
    <property type="molecule type" value="Genomic_DNA"/>
</dbReference>
<dbReference type="InterPro" id="IPR055411">
    <property type="entry name" value="LRR_FXL15/At3g58940/PEG3-like"/>
</dbReference>
<keyword evidence="4" id="KW-1185">Reference proteome</keyword>
<evidence type="ECO:0000313" key="4">
    <source>
        <dbReference type="Proteomes" id="UP000077755"/>
    </source>
</evidence>
<dbReference type="CDD" id="cd22160">
    <property type="entry name" value="F-box_AtFBL13-like"/>
    <property type="match status" value="1"/>
</dbReference>
<evidence type="ECO:0008006" key="5">
    <source>
        <dbReference type="Google" id="ProtNLM"/>
    </source>
</evidence>
<protein>
    <recommendedName>
        <fullName evidence="5">F-box domain-containing protein</fullName>
    </recommendedName>
</protein>
<proteinExistence type="predicted"/>
<dbReference type="PANTHER" id="PTHR31639">
    <property type="entry name" value="F-BOX PROTEIN-LIKE"/>
    <property type="match status" value="1"/>
</dbReference>
<dbReference type="Proteomes" id="UP000077755">
    <property type="component" value="Chromosome 1"/>
</dbReference>
<feature type="domain" description="F-box/LRR-repeat protein 15/At3g58940/PEG3-like LRR" evidence="2">
    <location>
        <begin position="100"/>
        <end position="227"/>
    </location>
</feature>
<dbReference type="InterPro" id="IPR053781">
    <property type="entry name" value="F-box_AtFBL13-like"/>
</dbReference>
<reference evidence="3" key="1">
    <citation type="journal article" date="2016" name="Nat. Genet.">
        <title>A high-quality carrot genome assembly provides new insights into carotenoid accumulation and asterid genome evolution.</title>
        <authorList>
            <person name="Iorizzo M."/>
            <person name="Ellison S."/>
            <person name="Senalik D."/>
            <person name="Zeng P."/>
            <person name="Satapoomin P."/>
            <person name="Huang J."/>
            <person name="Bowman M."/>
            <person name="Iovene M."/>
            <person name="Sanseverino W."/>
            <person name="Cavagnaro P."/>
            <person name="Yildiz M."/>
            <person name="Macko-Podgorni A."/>
            <person name="Moranska E."/>
            <person name="Grzebelus E."/>
            <person name="Grzebelus D."/>
            <person name="Ashrafi H."/>
            <person name="Zheng Z."/>
            <person name="Cheng S."/>
            <person name="Spooner D."/>
            <person name="Van Deynze A."/>
            <person name="Simon P."/>
        </authorList>
    </citation>
    <scope>NUCLEOTIDE SEQUENCE</scope>
    <source>
        <tissue evidence="3">Leaf</tissue>
    </source>
</reference>
<dbReference type="Gene3D" id="3.80.10.10">
    <property type="entry name" value="Ribonuclease Inhibitor"/>
    <property type="match status" value="1"/>
</dbReference>
<organism evidence="3 4">
    <name type="scientific">Daucus carota subsp. sativus</name>
    <name type="common">Carrot</name>
    <dbReference type="NCBI Taxonomy" id="79200"/>
    <lineage>
        <taxon>Eukaryota</taxon>
        <taxon>Viridiplantae</taxon>
        <taxon>Streptophyta</taxon>
        <taxon>Embryophyta</taxon>
        <taxon>Tracheophyta</taxon>
        <taxon>Spermatophyta</taxon>
        <taxon>Magnoliopsida</taxon>
        <taxon>eudicotyledons</taxon>
        <taxon>Gunneridae</taxon>
        <taxon>Pentapetalae</taxon>
        <taxon>asterids</taxon>
        <taxon>campanulids</taxon>
        <taxon>Apiales</taxon>
        <taxon>Apiaceae</taxon>
        <taxon>Apioideae</taxon>
        <taxon>Scandiceae</taxon>
        <taxon>Daucinae</taxon>
        <taxon>Daucus</taxon>
        <taxon>Daucus sect. Daucus</taxon>
    </lineage>
</organism>
<evidence type="ECO:0000313" key="3">
    <source>
        <dbReference type="EMBL" id="WOG81338.1"/>
    </source>
</evidence>
<dbReference type="PANTHER" id="PTHR31639:SF237">
    <property type="entry name" value="F-BOX DOMAIN-CONTAINING PROTEIN"/>
    <property type="match status" value="1"/>
</dbReference>
<dbReference type="InterPro" id="IPR036047">
    <property type="entry name" value="F-box-like_dom_sf"/>
</dbReference>
<dbReference type="Pfam" id="PF00646">
    <property type="entry name" value="F-box"/>
    <property type="match status" value="1"/>
</dbReference>
<dbReference type="SUPFAM" id="SSF81383">
    <property type="entry name" value="F-box domain"/>
    <property type="match status" value="1"/>
</dbReference>